<comment type="caution">
    <text evidence="2">The sequence shown here is derived from an EMBL/GenBank/DDBJ whole genome shotgun (WGS) entry which is preliminary data.</text>
</comment>
<name>A0A0C2FT37_9PEZI</name>
<dbReference type="HOGENOM" id="CLU_036524_0_1_1"/>
<dbReference type="PANTHER" id="PTHR33594">
    <property type="entry name" value="SUPERFAMILY HYDROLASE, PUTATIVE (AFU_ORTHOLOGUE AFUA_1G03035)-RELATED"/>
    <property type="match status" value="1"/>
</dbReference>
<gene>
    <name evidence="2" type="ORF">SPBR_06132</name>
</gene>
<proteinExistence type="predicted"/>
<dbReference type="PANTHER" id="PTHR33594:SF1">
    <property type="entry name" value="HD_PDEASE DOMAIN-CONTAINING PROTEIN"/>
    <property type="match status" value="1"/>
</dbReference>
<dbReference type="Proteomes" id="UP000031575">
    <property type="component" value="Unassembled WGS sequence"/>
</dbReference>
<protein>
    <recommendedName>
        <fullName evidence="1">HD/PDEase domain-containing protein</fullName>
    </recommendedName>
</protein>
<keyword evidence="3" id="KW-1185">Reference proteome</keyword>
<reference evidence="2 3" key="1">
    <citation type="journal article" date="2014" name="BMC Genomics">
        <title>Comparative genomics of the major fungal agents of human and animal Sporotrichosis: Sporothrix schenckii and Sporothrix brasiliensis.</title>
        <authorList>
            <person name="Teixeira M.M."/>
            <person name="de Almeida L.G."/>
            <person name="Kubitschek-Barreira P."/>
            <person name="Alves F.L."/>
            <person name="Kioshima E.S."/>
            <person name="Abadio A.K."/>
            <person name="Fernandes L."/>
            <person name="Derengowski L.S."/>
            <person name="Ferreira K.S."/>
            <person name="Souza R.C."/>
            <person name="Ruiz J.C."/>
            <person name="de Andrade N.C."/>
            <person name="Paes H.C."/>
            <person name="Nicola A.M."/>
            <person name="Albuquerque P."/>
            <person name="Gerber A.L."/>
            <person name="Martins V.P."/>
            <person name="Peconick L.D."/>
            <person name="Neto A.V."/>
            <person name="Chaucanez C.B."/>
            <person name="Silva P.A."/>
            <person name="Cunha O.L."/>
            <person name="de Oliveira F.F."/>
            <person name="dos Santos T.C."/>
            <person name="Barros A.L."/>
            <person name="Soares M.A."/>
            <person name="de Oliveira L.M."/>
            <person name="Marini M.M."/>
            <person name="Villalobos-Duno H."/>
            <person name="Cunha M.M."/>
            <person name="de Hoog S."/>
            <person name="da Silveira J.F."/>
            <person name="Henrissat B."/>
            <person name="Nino-Vega G.A."/>
            <person name="Cisalpino P.S."/>
            <person name="Mora-Montes H.M."/>
            <person name="Almeida S.R."/>
            <person name="Stajich J.E."/>
            <person name="Lopes-Bezerra L.M."/>
            <person name="Vasconcelos A.T."/>
            <person name="Felipe M.S."/>
        </authorList>
    </citation>
    <scope>NUCLEOTIDE SEQUENCE [LARGE SCALE GENOMIC DNA]</scope>
    <source>
        <strain evidence="2 3">5110</strain>
    </source>
</reference>
<dbReference type="InterPro" id="IPR003607">
    <property type="entry name" value="HD/PDEase_dom"/>
</dbReference>
<evidence type="ECO:0000259" key="1">
    <source>
        <dbReference type="SMART" id="SM00471"/>
    </source>
</evidence>
<dbReference type="SMART" id="SM00471">
    <property type="entry name" value="HDc"/>
    <property type="match status" value="1"/>
</dbReference>
<dbReference type="EMBL" id="AWTV01000004">
    <property type="protein sequence ID" value="KIH94158.1"/>
    <property type="molecule type" value="Genomic_DNA"/>
</dbReference>
<feature type="domain" description="HD/PDEase" evidence="1">
    <location>
        <begin position="28"/>
        <end position="209"/>
    </location>
</feature>
<dbReference type="VEuPathDB" id="FungiDB:SPBR_06132"/>
<organism evidence="2 3">
    <name type="scientific">Sporothrix brasiliensis 5110</name>
    <dbReference type="NCBI Taxonomy" id="1398154"/>
    <lineage>
        <taxon>Eukaryota</taxon>
        <taxon>Fungi</taxon>
        <taxon>Dikarya</taxon>
        <taxon>Ascomycota</taxon>
        <taxon>Pezizomycotina</taxon>
        <taxon>Sordariomycetes</taxon>
        <taxon>Sordariomycetidae</taxon>
        <taxon>Ophiostomatales</taxon>
        <taxon>Ophiostomataceae</taxon>
        <taxon>Sporothrix</taxon>
    </lineage>
</organism>
<sequence>MADLFSLTGDPLIEAVTAAVRVHMAQYDGSHDFNHIRRVVGLTRHIWHTTRGADVSSSSSSSSSLAQPPADPRVAVLAALLHDVGDRKYIQSAAYAPASDDEAKAIDALVQDTPFAHDTGARATATVFHRCVQAAAESAGPAVPEPEDAVALGRKVILVCQNVSWSGENKSDETRAAVARLAKEVPELAMVQDADRLDSLGAVGVARCFAYGARAGVAGKAQGRTLEDSLDHFDEKLLVVGQRMKTAEGARLAAERTQRLRQVQQWFRDEASFAVGGFVAGKDEA</sequence>
<dbReference type="AlphaFoldDB" id="A0A0C2FT37"/>
<evidence type="ECO:0000313" key="2">
    <source>
        <dbReference type="EMBL" id="KIH94158.1"/>
    </source>
</evidence>
<dbReference type="RefSeq" id="XP_040622168.1">
    <property type="nucleotide sequence ID" value="XM_040764394.1"/>
</dbReference>
<evidence type="ECO:0000313" key="3">
    <source>
        <dbReference type="Proteomes" id="UP000031575"/>
    </source>
</evidence>
<dbReference type="OrthoDB" id="16547at2759"/>
<dbReference type="GeneID" id="63679315"/>
<dbReference type="CDD" id="cd00077">
    <property type="entry name" value="HDc"/>
    <property type="match status" value="1"/>
</dbReference>
<dbReference type="Gene3D" id="1.20.58.1910">
    <property type="match status" value="1"/>
</dbReference>
<accession>A0A0C2FT37</accession>
<dbReference type="Gene3D" id="1.10.472.50">
    <property type="entry name" value="HD-domain/PDEase-like"/>
    <property type="match status" value="1"/>
</dbReference>
<dbReference type="SUPFAM" id="SSF109604">
    <property type="entry name" value="HD-domain/PDEase-like"/>
    <property type="match status" value="1"/>
</dbReference>